<name>A0A0M3HNR5_ASCLU</name>
<dbReference type="Proteomes" id="UP000036681">
    <property type="component" value="Unplaced"/>
</dbReference>
<organism evidence="2 3">
    <name type="scientific">Ascaris lumbricoides</name>
    <name type="common">Giant roundworm</name>
    <dbReference type="NCBI Taxonomy" id="6252"/>
    <lineage>
        <taxon>Eukaryota</taxon>
        <taxon>Metazoa</taxon>
        <taxon>Ecdysozoa</taxon>
        <taxon>Nematoda</taxon>
        <taxon>Chromadorea</taxon>
        <taxon>Rhabditida</taxon>
        <taxon>Spirurina</taxon>
        <taxon>Ascaridomorpha</taxon>
        <taxon>Ascaridoidea</taxon>
        <taxon>Ascarididae</taxon>
        <taxon>Ascaris</taxon>
    </lineage>
</organism>
<evidence type="ECO:0000313" key="3">
    <source>
        <dbReference type="WBParaSite" id="ALUE_0000338701-mRNA-1"/>
    </source>
</evidence>
<accession>A0A0M3HNR5</accession>
<evidence type="ECO:0000313" key="2">
    <source>
        <dbReference type="Proteomes" id="UP000036681"/>
    </source>
</evidence>
<keyword evidence="2" id="KW-1185">Reference proteome</keyword>
<evidence type="ECO:0000256" key="1">
    <source>
        <dbReference type="SAM" id="MobiDB-lite"/>
    </source>
</evidence>
<dbReference type="WBParaSite" id="ALUE_0000338701-mRNA-1">
    <property type="protein sequence ID" value="ALUE_0000338701-mRNA-1"/>
    <property type="gene ID" value="ALUE_0000338701"/>
</dbReference>
<sequence>MLSNAEVFLFFVNEFTLGDAHCLLTLQYAWDHMIPIFMLRPPRTKLIVCETEPGYKAPAAHINNGVIIRSATQSPSNPQLSDYQPDYPLLQYILYQGYKMSIPYDRLNHRHSMIKIKARLEKIMQPMGLLEASRSPACTTLSCSDDSARTNSSRELSSGRIKTTRSQENPLKIDRNLSEVSNFHSTQYLVFPVKDKSQTPILIHFPEDVIENDNKILDSTWGSDTSLEEDVEIAPQISGDIRLLNEDEEEDGILADGMHAPYNSDL</sequence>
<protein>
    <submittedName>
        <fullName evidence="3">MAP kinase-activating death domain protein</fullName>
    </submittedName>
</protein>
<proteinExistence type="predicted"/>
<feature type="region of interest" description="Disordered" evidence="1">
    <location>
        <begin position="141"/>
        <end position="163"/>
    </location>
</feature>
<dbReference type="AlphaFoldDB" id="A0A0M3HNR5"/>
<reference evidence="3" key="1">
    <citation type="submission" date="2017-02" db="UniProtKB">
        <authorList>
            <consortium name="WormBaseParasite"/>
        </authorList>
    </citation>
    <scope>IDENTIFICATION</scope>
</reference>